<feature type="compositionally biased region" description="Low complexity" evidence="1">
    <location>
        <begin position="43"/>
        <end position="57"/>
    </location>
</feature>
<accession>A0A7S2JQC5</accession>
<organism evidence="2">
    <name type="scientific">Leptocylindrus danicus</name>
    <dbReference type="NCBI Taxonomy" id="163516"/>
    <lineage>
        <taxon>Eukaryota</taxon>
        <taxon>Sar</taxon>
        <taxon>Stramenopiles</taxon>
        <taxon>Ochrophyta</taxon>
        <taxon>Bacillariophyta</taxon>
        <taxon>Coscinodiscophyceae</taxon>
        <taxon>Chaetocerotophycidae</taxon>
        <taxon>Leptocylindrales</taxon>
        <taxon>Leptocylindraceae</taxon>
        <taxon>Leptocylindrus</taxon>
    </lineage>
</organism>
<reference evidence="2" key="1">
    <citation type="submission" date="2021-01" db="EMBL/GenBank/DDBJ databases">
        <authorList>
            <person name="Corre E."/>
            <person name="Pelletier E."/>
            <person name="Niang G."/>
            <person name="Scheremetjew M."/>
            <person name="Finn R."/>
            <person name="Kale V."/>
            <person name="Holt S."/>
            <person name="Cochrane G."/>
            <person name="Meng A."/>
            <person name="Brown T."/>
            <person name="Cohen L."/>
        </authorList>
    </citation>
    <scope>NUCLEOTIDE SEQUENCE</scope>
    <source>
        <strain evidence="2">B650</strain>
    </source>
</reference>
<dbReference type="AlphaFoldDB" id="A0A7S2JQC5"/>
<sequence>MSIAKLEDSISQQQRRKGSTANRPQHSMHEAQDDLDVTRGRNTASTLTSTPSSSDSSNFRGRGEESKTTGIKKILKSLKKGKKGKKMNNLGDVALRNYKLEQKGSGDCYPRVLAF</sequence>
<feature type="compositionally biased region" description="Polar residues" evidence="1">
    <location>
        <begin position="9"/>
        <end position="25"/>
    </location>
</feature>
<evidence type="ECO:0000256" key="1">
    <source>
        <dbReference type="SAM" id="MobiDB-lite"/>
    </source>
</evidence>
<name>A0A7S2JQC5_9STRA</name>
<feature type="compositionally biased region" description="Basic and acidic residues" evidence="1">
    <location>
        <begin position="27"/>
        <end position="39"/>
    </location>
</feature>
<protein>
    <submittedName>
        <fullName evidence="2">Uncharacterized protein</fullName>
    </submittedName>
</protein>
<dbReference type="EMBL" id="HBGY01000374">
    <property type="protein sequence ID" value="CAD9554591.1"/>
    <property type="molecule type" value="Transcribed_RNA"/>
</dbReference>
<proteinExistence type="predicted"/>
<gene>
    <name evidence="2" type="ORF">LDAN0321_LOCUS242</name>
</gene>
<evidence type="ECO:0000313" key="2">
    <source>
        <dbReference type="EMBL" id="CAD9554591.1"/>
    </source>
</evidence>
<feature type="region of interest" description="Disordered" evidence="1">
    <location>
        <begin position="1"/>
        <end position="71"/>
    </location>
</feature>